<dbReference type="AlphaFoldDB" id="A0A0F8Y3D4"/>
<proteinExistence type="predicted"/>
<evidence type="ECO:0000313" key="1">
    <source>
        <dbReference type="EMBL" id="KKK48734.1"/>
    </source>
</evidence>
<gene>
    <name evidence="1" type="ORF">LCGC14_3142190</name>
</gene>
<accession>A0A0F8Y3D4</accession>
<comment type="caution">
    <text evidence="1">The sequence shown here is derived from an EMBL/GenBank/DDBJ whole genome shotgun (WGS) entry which is preliminary data.</text>
</comment>
<dbReference type="EMBL" id="LAZR01068917">
    <property type="protein sequence ID" value="KKK48734.1"/>
    <property type="molecule type" value="Genomic_DNA"/>
</dbReference>
<name>A0A0F8Y3D4_9ZZZZ</name>
<protein>
    <submittedName>
        <fullName evidence="1">Uncharacterized protein</fullName>
    </submittedName>
</protein>
<reference evidence="1" key="1">
    <citation type="journal article" date="2015" name="Nature">
        <title>Complex archaea that bridge the gap between prokaryotes and eukaryotes.</title>
        <authorList>
            <person name="Spang A."/>
            <person name="Saw J.H."/>
            <person name="Jorgensen S.L."/>
            <person name="Zaremba-Niedzwiedzka K."/>
            <person name="Martijn J."/>
            <person name="Lind A.E."/>
            <person name="van Eijk R."/>
            <person name="Schleper C."/>
            <person name="Guy L."/>
            <person name="Ettema T.J."/>
        </authorList>
    </citation>
    <scope>NUCLEOTIDE SEQUENCE</scope>
</reference>
<organism evidence="1">
    <name type="scientific">marine sediment metagenome</name>
    <dbReference type="NCBI Taxonomy" id="412755"/>
    <lineage>
        <taxon>unclassified sequences</taxon>
        <taxon>metagenomes</taxon>
        <taxon>ecological metagenomes</taxon>
    </lineage>
</organism>
<sequence>MLRTTDLNILCPVCKKPDGCLVADD</sequence>
<feature type="non-terminal residue" evidence="1">
    <location>
        <position position="25"/>
    </location>
</feature>